<sequence length="619" mass="70123">MQSKRLTYALNRTFDFLCLWVLPAGYLMLLCGMFVLSGRSALTSLYLSLFAIPTLLLLCLRPTEVTTLLREPLIIGFAAFGLWACLSLLWSPPEQPDYGMMKIPLQTLMLFAGCALLLQYRGEALKVVMFSAAIIALGATTVYLARFAHGYTPGERMVGAGAFDNPLLSSHVFGFFCIYWLSTCITTQRLQTLYLSVPALVVMFLAIMATGSRTPLVALTLAIVWLSITHWNRRTLILVCSLLLTAAVVLLAIPELLGARGNSYRFELWNLSLQHIGEHPWIGHGYDSKLYLDIGVDFLLREPHSFALGVLYYVGLVGLLPWLFMLAWGLFSSFRQRHQPLFVLASTMLVYGIGAGLTEGGGILSRPREHWFLLWIPLALIASLHIARRSDNLLMLRPKRLKPEAFARQCHNAEIIEADGLGPKVLRLEDKTFLKLFRPRRWYTSGNFNPYSQRFAVNSARLLALRIPAPRVLALYNLPDGSDAVHYQPLPGQTLRQTLQSLDASLRQALMQRFGRFMAQLHERGVYFRSLHLGNVLLMDDGEFGLIDVADMRILPSALSHELRVRNLRHMQRYPQDRSWLFEEHFEQLLNGYQTLASDKAIDNMRRHIEAQQLSLQKS</sequence>
<dbReference type="PANTHER" id="PTHR37422:SF13">
    <property type="entry name" value="LIPOPOLYSACCHARIDE BIOSYNTHESIS PROTEIN PA4999-RELATED"/>
    <property type="match status" value="1"/>
</dbReference>
<comment type="subcellular location">
    <subcellularLocation>
        <location evidence="1">Membrane</location>
        <topology evidence="1">Multi-pass membrane protein</topology>
    </subcellularLocation>
</comment>
<gene>
    <name evidence="6" type="ORF">AWM79_19830</name>
</gene>
<dbReference type="KEGG" id="pagb:AWM79_19830"/>
<dbReference type="RefSeq" id="WP_026013332.1">
    <property type="nucleotide sequence ID" value="NZ_CP014135.1"/>
</dbReference>
<protein>
    <submittedName>
        <fullName evidence="6">Polymerase</fullName>
    </submittedName>
</protein>
<accession>A0A0X1T612</accession>
<keyword evidence="4" id="KW-0472">Membrane</keyword>
<reference evidence="6 7" key="1">
    <citation type="submission" date="2016-01" db="EMBL/GenBank/DDBJ databases">
        <authorList>
            <person name="McClelland M."/>
            <person name="Jain A."/>
            <person name="Saraogi P."/>
            <person name="Mendelson R."/>
            <person name="Westerman R."/>
            <person name="SanMiguel P."/>
            <person name="Csonka L."/>
        </authorList>
    </citation>
    <scope>NUCLEOTIDE SEQUENCE [LARGE SCALE GENOMIC DNA]</scope>
    <source>
        <strain evidence="6 7">NCPPB 2472</strain>
    </source>
</reference>
<dbReference type="GO" id="GO:0016020">
    <property type="term" value="C:membrane"/>
    <property type="evidence" value="ECO:0007669"/>
    <property type="project" value="UniProtKB-SubCell"/>
</dbReference>
<feature type="domain" description="O-antigen ligase-related" evidence="5">
    <location>
        <begin position="199"/>
        <end position="323"/>
    </location>
</feature>
<dbReference type="PANTHER" id="PTHR37422">
    <property type="entry name" value="TEICHURONIC ACID BIOSYNTHESIS PROTEIN TUAE"/>
    <property type="match status" value="1"/>
</dbReference>
<evidence type="ECO:0000256" key="2">
    <source>
        <dbReference type="ARBA" id="ARBA00022692"/>
    </source>
</evidence>
<dbReference type="EMBL" id="CP014135">
    <property type="protein sequence ID" value="AMB87422.1"/>
    <property type="molecule type" value="Genomic_DNA"/>
</dbReference>
<keyword evidence="3" id="KW-1133">Transmembrane helix</keyword>
<dbReference type="InterPro" id="IPR011009">
    <property type="entry name" value="Kinase-like_dom_sf"/>
</dbReference>
<dbReference type="InterPro" id="IPR007016">
    <property type="entry name" value="O-antigen_ligase-rel_domated"/>
</dbReference>
<dbReference type="Gene3D" id="1.10.510.10">
    <property type="entry name" value="Transferase(Phosphotransferase) domain 1"/>
    <property type="match status" value="1"/>
</dbReference>
<dbReference type="Proteomes" id="UP000063229">
    <property type="component" value="Chromosome"/>
</dbReference>
<dbReference type="OrthoDB" id="8534453at2"/>
<keyword evidence="2" id="KW-0812">Transmembrane</keyword>
<dbReference type="STRING" id="46677.AWM79_19830"/>
<evidence type="ECO:0000313" key="7">
    <source>
        <dbReference type="Proteomes" id="UP000063229"/>
    </source>
</evidence>
<dbReference type="Pfam" id="PF06293">
    <property type="entry name" value="Kdo"/>
    <property type="match status" value="1"/>
</dbReference>
<dbReference type="InterPro" id="IPR051533">
    <property type="entry name" value="WaaL-like"/>
</dbReference>
<evidence type="ECO:0000256" key="4">
    <source>
        <dbReference type="ARBA" id="ARBA00023136"/>
    </source>
</evidence>
<dbReference type="AlphaFoldDB" id="A0A0X1T612"/>
<dbReference type="SUPFAM" id="SSF56112">
    <property type="entry name" value="Protein kinase-like (PK-like)"/>
    <property type="match status" value="1"/>
</dbReference>
<evidence type="ECO:0000256" key="1">
    <source>
        <dbReference type="ARBA" id="ARBA00004141"/>
    </source>
</evidence>
<evidence type="ECO:0000256" key="3">
    <source>
        <dbReference type="ARBA" id="ARBA00022989"/>
    </source>
</evidence>
<organism evidence="6 7">
    <name type="scientific">Pseudomonas agarici</name>
    <dbReference type="NCBI Taxonomy" id="46677"/>
    <lineage>
        <taxon>Bacteria</taxon>
        <taxon>Pseudomonadati</taxon>
        <taxon>Pseudomonadota</taxon>
        <taxon>Gammaproteobacteria</taxon>
        <taxon>Pseudomonadales</taxon>
        <taxon>Pseudomonadaceae</taxon>
        <taxon>Pseudomonas</taxon>
    </lineage>
</organism>
<name>A0A0X1T612_PSEAA</name>
<proteinExistence type="predicted"/>
<keyword evidence="7" id="KW-1185">Reference proteome</keyword>
<dbReference type="Pfam" id="PF04932">
    <property type="entry name" value="Wzy_C"/>
    <property type="match status" value="1"/>
</dbReference>
<evidence type="ECO:0000313" key="6">
    <source>
        <dbReference type="EMBL" id="AMB87422.1"/>
    </source>
</evidence>
<evidence type="ECO:0000259" key="5">
    <source>
        <dbReference type="Pfam" id="PF04932"/>
    </source>
</evidence>